<protein>
    <recommendedName>
        <fullName evidence="1">SnoaL-like domain-containing protein</fullName>
    </recommendedName>
</protein>
<gene>
    <name evidence="2" type="ORF">A7U60_g5350</name>
</gene>
<evidence type="ECO:0000313" key="2">
    <source>
        <dbReference type="EMBL" id="OCB87445.1"/>
    </source>
</evidence>
<dbReference type="InterPro" id="IPR032710">
    <property type="entry name" value="NTF2-like_dom_sf"/>
</dbReference>
<evidence type="ECO:0000259" key="1">
    <source>
        <dbReference type="Pfam" id="PF12680"/>
    </source>
</evidence>
<dbReference type="InterPro" id="IPR037401">
    <property type="entry name" value="SnoaL-like"/>
</dbReference>
<dbReference type="AlphaFoldDB" id="A0A9Q5HWS0"/>
<sequence length="136" mass="15082">MTTKTETIKKYIAKMDAGDIDGCYAFVTDDFVYLYHSDPKPSKLGYSDSGLGKAQYKDLCAKIKERHHDFSTTISSITEEGDKVHVKGTTKYSYDVPEVANNPAHTVTAETVFTSEYSFSGDKICFVNATPQLDAQ</sequence>
<reference evidence="2" key="1">
    <citation type="submission" date="2016-06" db="EMBL/GenBank/DDBJ databases">
        <title>Draft Genome sequence of the fungus Inonotus baumii.</title>
        <authorList>
            <person name="Zhu H."/>
            <person name="Lin W."/>
        </authorList>
    </citation>
    <scope>NUCLEOTIDE SEQUENCE</scope>
    <source>
        <strain evidence="2">821</strain>
    </source>
</reference>
<feature type="domain" description="SnoaL-like" evidence="1">
    <location>
        <begin position="9"/>
        <end position="125"/>
    </location>
</feature>
<comment type="caution">
    <text evidence="2">The sequence shown here is derived from an EMBL/GenBank/DDBJ whole genome shotgun (WGS) entry which is preliminary data.</text>
</comment>
<accession>A0A9Q5HWS0</accession>
<dbReference type="OrthoDB" id="10445159at2759"/>
<dbReference type="EMBL" id="LNZH02000191">
    <property type="protein sequence ID" value="OCB87445.1"/>
    <property type="molecule type" value="Genomic_DNA"/>
</dbReference>
<dbReference type="Gene3D" id="3.10.450.50">
    <property type="match status" value="1"/>
</dbReference>
<dbReference type="Proteomes" id="UP000757232">
    <property type="component" value="Unassembled WGS sequence"/>
</dbReference>
<dbReference type="Pfam" id="PF12680">
    <property type="entry name" value="SnoaL_2"/>
    <property type="match status" value="1"/>
</dbReference>
<organism evidence="2 3">
    <name type="scientific">Sanghuangporus baumii</name>
    <name type="common">Phellinus baumii</name>
    <dbReference type="NCBI Taxonomy" id="108892"/>
    <lineage>
        <taxon>Eukaryota</taxon>
        <taxon>Fungi</taxon>
        <taxon>Dikarya</taxon>
        <taxon>Basidiomycota</taxon>
        <taxon>Agaricomycotina</taxon>
        <taxon>Agaricomycetes</taxon>
        <taxon>Hymenochaetales</taxon>
        <taxon>Hymenochaetaceae</taxon>
        <taxon>Sanghuangporus</taxon>
    </lineage>
</organism>
<evidence type="ECO:0000313" key="3">
    <source>
        <dbReference type="Proteomes" id="UP000757232"/>
    </source>
</evidence>
<proteinExistence type="predicted"/>
<dbReference type="SUPFAM" id="SSF54427">
    <property type="entry name" value="NTF2-like"/>
    <property type="match status" value="1"/>
</dbReference>
<keyword evidence="3" id="KW-1185">Reference proteome</keyword>
<name>A0A9Q5HWS0_SANBA</name>